<accession>I0L3W3</accession>
<dbReference type="InterPro" id="IPR040177">
    <property type="entry name" value="SLC30A9"/>
</dbReference>
<dbReference type="InterPro" id="IPR002524">
    <property type="entry name" value="Cation_efflux"/>
</dbReference>
<keyword evidence="11" id="KW-1185">Reference proteome</keyword>
<keyword evidence="2" id="KW-0813">Transport</keyword>
<dbReference type="AlphaFoldDB" id="I0L3W3"/>
<feature type="transmembrane region" description="Helical" evidence="7">
    <location>
        <begin position="169"/>
        <end position="189"/>
    </location>
</feature>
<dbReference type="STRING" id="1150864.MILUP08_43420"/>
<dbReference type="NCBIfam" id="TIGR01297">
    <property type="entry name" value="CDF"/>
    <property type="match status" value="1"/>
</dbReference>
<evidence type="ECO:0000256" key="3">
    <source>
        <dbReference type="ARBA" id="ARBA00022692"/>
    </source>
</evidence>
<dbReference type="GO" id="GO:0016020">
    <property type="term" value="C:membrane"/>
    <property type="evidence" value="ECO:0007669"/>
    <property type="project" value="UniProtKB-SubCell"/>
</dbReference>
<evidence type="ECO:0000256" key="7">
    <source>
        <dbReference type="SAM" id="Phobius"/>
    </source>
</evidence>
<keyword evidence="4 7" id="KW-1133">Transmembrane helix</keyword>
<organism evidence="10 11">
    <name type="scientific">Micromonospora lupini str. Lupac 08</name>
    <dbReference type="NCBI Taxonomy" id="1150864"/>
    <lineage>
        <taxon>Bacteria</taxon>
        <taxon>Bacillati</taxon>
        <taxon>Actinomycetota</taxon>
        <taxon>Actinomycetes</taxon>
        <taxon>Micromonosporales</taxon>
        <taxon>Micromonosporaceae</taxon>
        <taxon>Micromonospora</taxon>
    </lineage>
</organism>
<dbReference type="InterPro" id="IPR036837">
    <property type="entry name" value="Cation_efflux_CTD_sf"/>
</dbReference>
<feature type="domain" description="Cation efflux protein cytoplasmic" evidence="9">
    <location>
        <begin position="231"/>
        <end position="302"/>
    </location>
</feature>
<dbReference type="EMBL" id="CAIE01000026">
    <property type="protein sequence ID" value="CCH18510.1"/>
    <property type="molecule type" value="Genomic_DNA"/>
</dbReference>
<dbReference type="GO" id="GO:0008324">
    <property type="term" value="F:monoatomic cation transmembrane transporter activity"/>
    <property type="evidence" value="ECO:0007669"/>
    <property type="project" value="InterPro"/>
</dbReference>
<evidence type="ECO:0000256" key="4">
    <source>
        <dbReference type="ARBA" id="ARBA00022989"/>
    </source>
</evidence>
<evidence type="ECO:0000256" key="2">
    <source>
        <dbReference type="ARBA" id="ARBA00022448"/>
    </source>
</evidence>
<dbReference type="OrthoDB" id="9806522at2"/>
<dbReference type="PANTHER" id="PTHR13414:SF9">
    <property type="entry name" value="PROTON-COUPLED ZINC ANTIPORTER SLC30A9, MITOCHONDRIAL"/>
    <property type="match status" value="1"/>
</dbReference>
<reference evidence="11" key="1">
    <citation type="journal article" date="2012" name="J. Bacteriol.">
        <title>Genome Sequence of Micromonospora lupini Lupac 08, Isolated from Root Nodules of Lupinus angustifolius.</title>
        <authorList>
            <person name="Alonso-Vega P."/>
            <person name="Normand P."/>
            <person name="Bacigalupe R."/>
            <person name="Pujic P."/>
            <person name="Lajus A."/>
            <person name="Vallenet D."/>
            <person name="Carro L."/>
            <person name="Coll P."/>
            <person name="Trujillo M.E."/>
        </authorList>
    </citation>
    <scope>NUCLEOTIDE SEQUENCE [LARGE SCALE GENOMIC DNA]</scope>
    <source>
        <strain evidence="11">Lupac 08</strain>
    </source>
</reference>
<feature type="region of interest" description="Disordered" evidence="6">
    <location>
        <begin position="312"/>
        <end position="365"/>
    </location>
</feature>
<evidence type="ECO:0000256" key="6">
    <source>
        <dbReference type="SAM" id="MobiDB-lite"/>
    </source>
</evidence>
<evidence type="ECO:0000313" key="11">
    <source>
        <dbReference type="Proteomes" id="UP000003448"/>
    </source>
</evidence>
<dbReference type="Gene3D" id="1.20.1510.10">
    <property type="entry name" value="Cation efflux protein transmembrane domain"/>
    <property type="match status" value="1"/>
</dbReference>
<feature type="compositionally biased region" description="Basic and acidic residues" evidence="6">
    <location>
        <begin position="356"/>
        <end position="365"/>
    </location>
</feature>
<dbReference type="SUPFAM" id="SSF161111">
    <property type="entry name" value="Cation efflux protein transmembrane domain-like"/>
    <property type="match status" value="1"/>
</dbReference>
<evidence type="ECO:0000259" key="9">
    <source>
        <dbReference type="Pfam" id="PF16916"/>
    </source>
</evidence>
<dbReference type="eggNOG" id="COG0053">
    <property type="taxonomic scope" value="Bacteria"/>
</dbReference>
<dbReference type="GO" id="GO:0006829">
    <property type="term" value="P:zinc ion transport"/>
    <property type="evidence" value="ECO:0007669"/>
    <property type="project" value="InterPro"/>
</dbReference>
<proteinExistence type="predicted"/>
<dbReference type="InterPro" id="IPR027470">
    <property type="entry name" value="Cation_efflux_CTD"/>
</dbReference>
<dbReference type="Pfam" id="PF01545">
    <property type="entry name" value="Cation_efflux"/>
    <property type="match status" value="1"/>
</dbReference>
<feature type="transmembrane region" description="Helical" evidence="7">
    <location>
        <begin position="12"/>
        <end position="33"/>
    </location>
</feature>
<keyword evidence="3 7" id="KW-0812">Transmembrane</keyword>
<dbReference type="Pfam" id="PF16916">
    <property type="entry name" value="ZT_dimer"/>
    <property type="match status" value="1"/>
</dbReference>
<feature type="transmembrane region" description="Helical" evidence="7">
    <location>
        <begin position="201"/>
        <end position="226"/>
    </location>
</feature>
<feature type="transmembrane region" description="Helical" evidence="7">
    <location>
        <begin position="118"/>
        <end position="140"/>
    </location>
</feature>
<sequence length="365" mass="38477">MSQAGMKTESESVGTVVVAGVANLAIAVAKLVAGLISGSAAMLSEAAHSVADTTTEVLLFQALRRGARPADQRHPFGYGKESYVWAFFAAMFTFVAGAGFAVTHGVTTILVHEHSGDYLISYIVLAVSFVIESISLARAVRQVRRESARWETTPRRFLRLTADTTVKAVFLEDSAALIGLLLAALGVGLSQATGDEVWDGVASILIGLLLLAVAGVLAGNNLSLLVGRAVPERLRREIERDLAGLPEVERIDTLLTMQLGPDDILVAAKVDFRDEATGAAIEAAADEAERRLTDRYPEIRYVFLDPTRSLPGAVGKARATQARPSADAGGEADPSQARPSADTGGEPDPTQGRPSADARDESDAG</sequence>
<evidence type="ECO:0000256" key="5">
    <source>
        <dbReference type="ARBA" id="ARBA00023136"/>
    </source>
</evidence>
<evidence type="ECO:0000259" key="8">
    <source>
        <dbReference type="Pfam" id="PF01545"/>
    </source>
</evidence>
<dbReference type="RefSeq" id="WP_007459937.1">
    <property type="nucleotide sequence ID" value="NZ_HF570108.1"/>
</dbReference>
<feature type="domain" description="Cation efflux protein transmembrane" evidence="8">
    <location>
        <begin position="16"/>
        <end position="226"/>
    </location>
</feature>
<comment type="caution">
    <text evidence="10">The sequence shown here is derived from an EMBL/GenBank/DDBJ whole genome shotgun (WGS) entry which is preliminary data.</text>
</comment>
<protein>
    <submittedName>
        <fullName evidence="10">Cation diffusion facilitator family transporter</fullName>
    </submittedName>
</protein>
<evidence type="ECO:0000256" key="1">
    <source>
        <dbReference type="ARBA" id="ARBA00004141"/>
    </source>
</evidence>
<dbReference type="InterPro" id="IPR058533">
    <property type="entry name" value="Cation_efflux_TM"/>
</dbReference>
<dbReference type="InterPro" id="IPR027469">
    <property type="entry name" value="Cation_efflux_TMD_sf"/>
</dbReference>
<keyword evidence="5 7" id="KW-0472">Membrane</keyword>
<evidence type="ECO:0000313" key="10">
    <source>
        <dbReference type="EMBL" id="CCH18510.1"/>
    </source>
</evidence>
<dbReference type="SUPFAM" id="SSF160240">
    <property type="entry name" value="Cation efflux protein cytoplasmic domain-like"/>
    <property type="match status" value="1"/>
</dbReference>
<dbReference type="Proteomes" id="UP000003448">
    <property type="component" value="Unassembled WGS sequence"/>
</dbReference>
<feature type="transmembrane region" description="Helical" evidence="7">
    <location>
        <begin position="83"/>
        <end position="106"/>
    </location>
</feature>
<gene>
    <name evidence="10" type="ORF">MILUP08_43420</name>
</gene>
<name>I0L3W3_9ACTN</name>
<dbReference type="PANTHER" id="PTHR13414">
    <property type="entry name" value="HUEL-CATION TRANSPORTER"/>
    <property type="match status" value="1"/>
</dbReference>
<comment type="subcellular location">
    <subcellularLocation>
        <location evidence="1">Membrane</location>
        <topology evidence="1">Multi-pass membrane protein</topology>
    </subcellularLocation>
</comment>